<dbReference type="Proteomes" id="UP000230760">
    <property type="component" value="Unassembled WGS sequence"/>
</dbReference>
<name>A0A2M7UX98_9BACT</name>
<gene>
    <name evidence="1" type="ORF">COX90_04375</name>
</gene>
<evidence type="ECO:0000313" key="2">
    <source>
        <dbReference type="Proteomes" id="UP000230760"/>
    </source>
</evidence>
<sequence length="129" mass="14589">MDALVVVKRAIEEKVKSDVYLYRVARLNELWRMLKEASEIGLNVIVHVNTESRHWRIGLNVDKLLSVADLVSGKEADSWLIGESVSSGVCLYPTVYPMDWAAVCLPFMDDFLSPYANIRVEAEPHLQLA</sequence>
<evidence type="ECO:0000313" key="1">
    <source>
        <dbReference type="EMBL" id="PIZ88495.1"/>
    </source>
</evidence>
<organism evidence="1 2">
    <name type="scientific">Candidatus Nealsonbacteria bacterium CG_4_10_14_0_2_um_filter_38_17</name>
    <dbReference type="NCBI Taxonomy" id="1974680"/>
    <lineage>
        <taxon>Bacteria</taxon>
        <taxon>Candidatus Nealsoniibacteriota</taxon>
    </lineage>
</organism>
<protein>
    <submittedName>
        <fullName evidence="1">Uncharacterized protein</fullName>
    </submittedName>
</protein>
<proteinExistence type="predicted"/>
<reference evidence="2" key="1">
    <citation type="submission" date="2017-09" db="EMBL/GenBank/DDBJ databases">
        <title>Depth-based differentiation of microbial function through sediment-hosted aquifers and enrichment of novel symbionts in the deep terrestrial subsurface.</title>
        <authorList>
            <person name="Probst A.J."/>
            <person name="Ladd B."/>
            <person name="Jarett J.K."/>
            <person name="Geller-Mcgrath D.E."/>
            <person name="Sieber C.M.K."/>
            <person name="Emerson J.B."/>
            <person name="Anantharaman K."/>
            <person name="Thomas B.C."/>
            <person name="Malmstrom R."/>
            <person name="Stieglmeier M."/>
            <person name="Klingl A."/>
            <person name="Woyke T."/>
            <person name="Ryan C.M."/>
            <person name="Banfield J.F."/>
        </authorList>
    </citation>
    <scope>NUCLEOTIDE SEQUENCE [LARGE SCALE GENOMIC DNA]</scope>
</reference>
<accession>A0A2M7UX98</accession>
<comment type="caution">
    <text evidence="1">The sequence shown here is derived from an EMBL/GenBank/DDBJ whole genome shotgun (WGS) entry which is preliminary data.</text>
</comment>
<dbReference type="EMBL" id="PFPB01000075">
    <property type="protein sequence ID" value="PIZ88495.1"/>
    <property type="molecule type" value="Genomic_DNA"/>
</dbReference>
<dbReference type="AlphaFoldDB" id="A0A2M7UX98"/>